<gene>
    <name evidence="2" type="ORF">MFIFM68171_03518</name>
</gene>
<dbReference type="RefSeq" id="XP_070915040.1">
    <property type="nucleotide sequence ID" value="XM_071058939.1"/>
</dbReference>
<name>A0ABQ0G6B5_9PEZI</name>
<reference evidence="2 3" key="1">
    <citation type="submission" date="2024-09" db="EMBL/GenBank/DDBJ databases">
        <title>Itraconazole resistance in Madurella fahalii resulting from another homologue of gene encoding cytochrome P450 14-alpha sterol demethylase (CYP51).</title>
        <authorList>
            <person name="Yoshioka I."/>
            <person name="Fahal A.H."/>
            <person name="Kaneko S."/>
            <person name="Yaguchi T."/>
        </authorList>
    </citation>
    <scope>NUCLEOTIDE SEQUENCE [LARGE SCALE GENOMIC DNA]</scope>
    <source>
        <strain evidence="2 3">IFM 68171</strain>
    </source>
</reference>
<protein>
    <submittedName>
        <fullName evidence="2">Uncharacterized protein</fullName>
    </submittedName>
</protein>
<comment type="caution">
    <text evidence="2">The sequence shown here is derived from an EMBL/GenBank/DDBJ whole genome shotgun (WGS) entry which is preliminary data.</text>
</comment>
<sequence>MLQLTVGSVAGLISALFFILRISAPTVLVFILSGLLNNRNPAITWTVAGQAFQGSYWPFLLRSDSFYHHGVHEPVRLLLVLMPAMSTLIAIAGIITPIGLYRVLDQLPATKAQFQVGLDSSAFGYGTPPRSGAPFSRRCGGGTGVVLPSICPVWNASSTETNNTTGESVRNSGKSYIITIPESIIKAYSSGTLDSPTISGFFDIQYRHYMTAMDPRISNGSGYQMGLFRFVESLILDTGFRVIEGLVVDLNDGGVGFRNHSLPLGFPNGVSWSEDLLFIEPETVCVDTNLALEYTMATMTIDDPMGPCQDTGTVTNISTIMIWCGLMHGAPRRRDGGSDSLLESGSQWTQPIYSCASAVKAKVKTVSFTYNRTTSAGSANNPDKPHSLAGLSVTEIKEKTYNGQDPAPLWGVEQTYHTSREESTSSRVYCLFTAQIMRRSLSIAGGLQSLYNMDNLAVSKFYAECMRAAYAVSSGRIQNSRVDYTGQSNIAMLTKWQGVTRPAPTAGRFIDLIWTDYAASLVVGTKGLHDVPTSSTKMTPLVTPMVLAVQDDYLYGIPAMLVGLGFLLLVLAALAMMLLLRHNIDRLRLRIQQTSSGRIFTTLLNILRAAVLILVRRCGRRKWEML</sequence>
<keyword evidence="1" id="KW-0812">Transmembrane</keyword>
<dbReference type="Proteomes" id="UP001628179">
    <property type="component" value="Unassembled WGS sequence"/>
</dbReference>
<evidence type="ECO:0000256" key="1">
    <source>
        <dbReference type="SAM" id="Phobius"/>
    </source>
</evidence>
<accession>A0ABQ0G6B5</accession>
<dbReference type="GeneID" id="98174262"/>
<feature type="transmembrane region" description="Helical" evidence="1">
    <location>
        <begin position="80"/>
        <end position="101"/>
    </location>
</feature>
<proteinExistence type="predicted"/>
<evidence type="ECO:0000313" key="3">
    <source>
        <dbReference type="Proteomes" id="UP001628179"/>
    </source>
</evidence>
<keyword evidence="3" id="KW-1185">Reference proteome</keyword>
<dbReference type="EMBL" id="BAAFSV010000002">
    <property type="protein sequence ID" value="GAB1313308.1"/>
    <property type="molecule type" value="Genomic_DNA"/>
</dbReference>
<feature type="transmembrane region" description="Helical" evidence="1">
    <location>
        <begin position="12"/>
        <end position="35"/>
    </location>
</feature>
<keyword evidence="1" id="KW-0472">Membrane</keyword>
<organism evidence="2 3">
    <name type="scientific">Madurella fahalii</name>
    <dbReference type="NCBI Taxonomy" id="1157608"/>
    <lineage>
        <taxon>Eukaryota</taxon>
        <taxon>Fungi</taxon>
        <taxon>Dikarya</taxon>
        <taxon>Ascomycota</taxon>
        <taxon>Pezizomycotina</taxon>
        <taxon>Sordariomycetes</taxon>
        <taxon>Sordariomycetidae</taxon>
        <taxon>Sordariales</taxon>
        <taxon>Sordariales incertae sedis</taxon>
        <taxon>Madurella</taxon>
    </lineage>
</organism>
<keyword evidence="1" id="KW-1133">Transmembrane helix</keyword>
<evidence type="ECO:0000313" key="2">
    <source>
        <dbReference type="EMBL" id="GAB1313308.1"/>
    </source>
</evidence>
<feature type="transmembrane region" description="Helical" evidence="1">
    <location>
        <begin position="553"/>
        <end position="579"/>
    </location>
</feature>